<feature type="domain" description="Carboxylesterase type B" evidence="4">
    <location>
        <begin position="39"/>
        <end position="520"/>
    </location>
</feature>
<dbReference type="PROSITE" id="PS00122">
    <property type="entry name" value="CARBOXYLESTERASE_B_1"/>
    <property type="match status" value="1"/>
</dbReference>
<dbReference type="InterPro" id="IPR029058">
    <property type="entry name" value="AB_hydrolase_fold"/>
</dbReference>
<dbReference type="InterPro" id="IPR050309">
    <property type="entry name" value="Type-B_Carboxylest/Lipase"/>
</dbReference>
<name>A0A9P4Z1G5_9HYPO</name>
<dbReference type="GO" id="GO:0016787">
    <property type="term" value="F:hydrolase activity"/>
    <property type="evidence" value="ECO:0007669"/>
    <property type="project" value="UniProtKB-KW"/>
</dbReference>
<dbReference type="RefSeq" id="XP_035325605.1">
    <property type="nucleotide sequence ID" value="XM_035462675.1"/>
</dbReference>
<dbReference type="GeneID" id="55966920"/>
<evidence type="ECO:0000259" key="4">
    <source>
        <dbReference type="Pfam" id="PF00135"/>
    </source>
</evidence>
<proteinExistence type="inferred from homology"/>
<reference evidence="5" key="1">
    <citation type="submission" date="2020-03" db="EMBL/GenBank/DDBJ databases">
        <title>Site-based positive gene gene selection in Geosmithia morbida across the United States reveals a broad range of putative effectors and factors for local host and environmental adapation.</title>
        <authorList>
            <person name="Onufrak A."/>
            <person name="Murdoch R.W."/>
            <person name="Gazis R."/>
            <person name="Huff M."/>
            <person name="Staton M."/>
            <person name="Klingeman W."/>
            <person name="Hadziabdic D."/>
        </authorList>
    </citation>
    <scope>NUCLEOTIDE SEQUENCE</scope>
    <source>
        <strain evidence="5">1262</strain>
    </source>
</reference>
<accession>A0A9P4Z1G5</accession>
<dbReference type="InterPro" id="IPR019819">
    <property type="entry name" value="Carboxylesterase_B_CS"/>
</dbReference>
<dbReference type="EMBL" id="JAANYQ010000001">
    <property type="protein sequence ID" value="KAF4126953.1"/>
    <property type="molecule type" value="Genomic_DNA"/>
</dbReference>
<dbReference type="OrthoDB" id="408631at2759"/>
<evidence type="ECO:0000256" key="1">
    <source>
        <dbReference type="ARBA" id="ARBA00005964"/>
    </source>
</evidence>
<dbReference type="AlphaFoldDB" id="A0A9P4Z1G5"/>
<dbReference type="SUPFAM" id="SSF53474">
    <property type="entry name" value="alpha/beta-Hydrolases"/>
    <property type="match status" value="1"/>
</dbReference>
<dbReference type="EC" id="3.1.1.-" evidence="3"/>
<dbReference type="InterPro" id="IPR019826">
    <property type="entry name" value="Carboxylesterase_B_AS"/>
</dbReference>
<dbReference type="Proteomes" id="UP000749293">
    <property type="component" value="Unassembled WGS sequence"/>
</dbReference>
<dbReference type="Gene3D" id="3.40.50.1820">
    <property type="entry name" value="alpha/beta hydrolase"/>
    <property type="match status" value="1"/>
</dbReference>
<protein>
    <recommendedName>
        <fullName evidence="3">Carboxylic ester hydrolase</fullName>
        <ecNumber evidence="3">3.1.1.-</ecNumber>
    </recommendedName>
</protein>
<evidence type="ECO:0000256" key="2">
    <source>
        <dbReference type="ARBA" id="ARBA00022801"/>
    </source>
</evidence>
<evidence type="ECO:0000256" key="3">
    <source>
        <dbReference type="RuleBase" id="RU361235"/>
    </source>
</evidence>
<organism evidence="5 6">
    <name type="scientific">Geosmithia morbida</name>
    <dbReference type="NCBI Taxonomy" id="1094350"/>
    <lineage>
        <taxon>Eukaryota</taxon>
        <taxon>Fungi</taxon>
        <taxon>Dikarya</taxon>
        <taxon>Ascomycota</taxon>
        <taxon>Pezizomycotina</taxon>
        <taxon>Sordariomycetes</taxon>
        <taxon>Hypocreomycetidae</taxon>
        <taxon>Hypocreales</taxon>
        <taxon>Bionectriaceae</taxon>
        <taxon>Geosmithia</taxon>
    </lineage>
</organism>
<comment type="caution">
    <text evidence="5">The sequence shown here is derived from an EMBL/GenBank/DDBJ whole genome shotgun (WGS) entry which is preliminary data.</text>
</comment>
<keyword evidence="6" id="KW-1185">Reference proteome</keyword>
<dbReference type="Pfam" id="PF00135">
    <property type="entry name" value="COesterase"/>
    <property type="match status" value="1"/>
</dbReference>
<dbReference type="PROSITE" id="PS00941">
    <property type="entry name" value="CARBOXYLESTERASE_B_2"/>
    <property type="match status" value="1"/>
</dbReference>
<gene>
    <name evidence="5" type="ORF">GMORB2_0690</name>
</gene>
<comment type="similarity">
    <text evidence="1 3">Belongs to the type-B carboxylesterase/lipase family.</text>
</comment>
<evidence type="ECO:0000313" key="6">
    <source>
        <dbReference type="Proteomes" id="UP000749293"/>
    </source>
</evidence>
<keyword evidence="2 3" id="KW-0378">Hydrolase</keyword>
<evidence type="ECO:0000313" key="5">
    <source>
        <dbReference type="EMBL" id="KAF4126953.1"/>
    </source>
</evidence>
<dbReference type="InterPro" id="IPR002018">
    <property type="entry name" value="CarbesteraseB"/>
</dbReference>
<dbReference type="PANTHER" id="PTHR11559">
    <property type="entry name" value="CARBOXYLESTERASE"/>
    <property type="match status" value="1"/>
</dbReference>
<sequence>MKLSDASQAAGAALLVLATGAESYRIPHGSSATPKVKVLNGTYSGVHSSEYDQDFFLGIPYAQPPVGDLRLRVPQPLNSTWNGTREAAEYSPQCYGYGSDTWVLGNYVSEDCLTINVVRPSGVATDHLPVALWIHGGGFTNGGSSDPRYNLSFIVEESVRAGSPIIATSINYRLHNWGFLHSDALVAEGSTNLGFRDQRLALHWVRENIAAFGGDPERVTIWGESAGAYSVGAQLIAYGGRDDGLFHGAILESGSPLPLGYEAGTTESWQPYYDALLDAAGCAGTAGGDSLACLRAIPAEELSSVFNSSFADAPSYGQVVDGDFFVATGDQQLREGRFVKVPTISGTNFDEGSIYGPLGVNTTEQFRELLAARGLNDSVIADVEVLYPDDPALGLPATFEGRPTGIYANYGAQWKRLVAFLGDAAFQAPRRLTTRSFADEGVPIWSYHWNVLVKGIAPPAGVTHFQEVVFVFHNVDGLGYDTAVATNPLAGKPEELIKLADIMSKQWISFIAHGDPNYHGKALHFLASLCTSGHPHTPPSPHLFLNPLLISSSSLYFFLSSSSVLLTTLRIDESLYWPKYTARKPLNLVYDVNVTHSGYAEKDTYREKEIDYIIDTILV</sequence>